<organism evidence="1 2">
    <name type="scientific">Hevea brasiliensis</name>
    <name type="common">Para rubber tree</name>
    <name type="synonym">Siphonia brasiliensis</name>
    <dbReference type="NCBI Taxonomy" id="3981"/>
    <lineage>
        <taxon>Eukaryota</taxon>
        <taxon>Viridiplantae</taxon>
        <taxon>Streptophyta</taxon>
        <taxon>Embryophyta</taxon>
        <taxon>Tracheophyta</taxon>
        <taxon>Spermatophyta</taxon>
        <taxon>Magnoliopsida</taxon>
        <taxon>eudicotyledons</taxon>
        <taxon>Gunneridae</taxon>
        <taxon>Pentapetalae</taxon>
        <taxon>rosids</taxon>
        <taxon>fabids</taxon>
        <taxon>Malpighiales</taxon>
        <taxon>Euphorbiaceae</taxon>
        <taxon>Crotonoideae</taxon>
        <taxon>Micrandreae</taxon>
        <taxon>Hevea</taxon>
    </lineage>
</organism>
<dbReference type="PANTHER" id="PTHR34956">
    <property type="entry name" value="OS05G0397300 PROTEIN"/>
    <property type="match status" value="1"/>
</dbReference>
<sequence length="145" mass="16780">MDFQFHYNPSQANKHLSRDPCLEFEAVDDQDALYAELRRQVLLLIADDNDDFAETTCSNFLRACKPGSDKLNGSFLAKLQPGSYVDWCEWDRRNTDSVPRWLVNLWRKGNGTGVFIPQIVKSRQCGHGRNRMNKGRRRAYKQVAL</sequence>
<evidence type="ECO:0000313" key="1">
    <source>
        <dbReference type="EMBL" id="KAJ9163363.1"/>
    </source>
</evidence>
<reference evidence="1" key="1">
    <citation type="journal article" date="2023" name="Plant Biotechnol. J.">
        <title>Chromosome-level wild Hevea brasiliensis genome provides new tools for genomic-assisted breeding and valuable loci to elevate rubber yield.</title>
        <authorList>
            <person name="Cheng H."/>
            <person name="Song X."/>
            <person name="Hu Y."/>
            <person name="Wu T."/>
            <person name="Yang Q."/>
            <person name="An Z."/>
            <person name="Feng S."/>
            <person name="Deng Z."/>
            <person name="Wu W."/>
            <person name="Zeng X."/>
            <person name="Tu M."/>
            <person name="Wang X."/>
            <person name="Huang H."/>
        </authorList>
    </citation>
    <scope>NUCLEOTIDE SEQUENCE</scope>
    <source>
        <strain evidence="1">MT/VB/25A 57/8</strain>
    </source>
</reference>
<dbReference type="Proteomes" id="UP001174677">
    <property type="component" value="Chromosome 13"/>
</dbReference>
<dbReference type="PANTHER" id="PTHR34956:SF1">
    <property type="entry name" value="DUF4005 DOMAIN-CONTAINING PROTEIN"/>
    <property type="match status" value="1"/>
</dbReference>
<gene>
    <name evidence="1" type="ORF">P3X46_023040</name>
</gene>
<protein>
    <submittedName>
        <fullName evidence="1">Uncharacterized protein</fullName>
    </submittedName>
</protein>
<accession>A0ABQ9LDF1</accession>
<proteinExistence type="predicted"/>
<name>A0ABQ9LDF1_HEVBR</name>
<keyword evidence="2" id="KW-1185">Reference proteome</keyword>
<evidence type="ECO:0000313" key="2">
    <source>
        <dbReference type="Proteomes" id="UP001174677"/>
    </source>
</evidence>
<comment type="caution">
    <text evidence="1">The sequence shown here is derived from an EMBL/GenBank/DDBJ whole genome shotgun (WGS) entry which is preliminary data.</text>
</comment>
<dbReference type="EMBL" id="JARPOI010000013">
    <property type="protein sequence ID" value="KAJ9163363.1"/>
    <property type="molecule type" value="Genomic_DNA"/>
</dbReference>